<proteinExistence type="inferred from homology"/>
<dbReference type="GO" id="GO:0004794">
    <property type="term" value="F:threonine deaminase activity"/>
    <property type="evidence" value="ECO:0007669"/>
    <property type="project" value="TreeGrafter"/>
</dbReference>
<feature type="binding site" evidence="9">
    <location>
        <position position="135"/>
    </location>
    <ligand>
        <name>pyridoxal 5'-phosphate</name>
        <dbReference type="ChEBI" id="CHEBI:597326"/>
    </ligand>
</feature>
<dbReference type="PANTHER" id="PTHR48078">
    <property type="entry name" value="THREONINE DEHYDRATASE, MITOCHONDRIAL-RELATED"/>
    <property type="match status" value="1"/>
</dbReference>
<dbReference type="GO" id="GO:0006565">
    <property type="term" value="P:L-serine catabolic process"/>
    <property type="evidence" value="ECO:0007669"/>
    <property type="project" value="TreeGrafter"/>
</dbReference>
<sequence>MPFVESLRCRECARTYPVEALHVCEFCFGPLEVAYDYDAIRSSISREKIAAGPPTIWRYADLLPASAEDPVDLGAGFTPLVRADRLAAELGLGELWLKNDTLNPTGSFKDRVVSVALTKARDLGFKVAACASTGNLANSVAAHAARAGMESIVFIPSDLEQGKIVTTAIYGGRLIAIDGTYDDVNRLCAELTSEQPTWAFVNVNVRPYYAEGSKTLAFEVAEQLGWQAPDHVVVPIASGSQLTKVHKGFNELYHVGLLDEEPHVRVSGAQAEGCSPVAVAFAEDTDIIRPQRPKTIAKSLAIGNPADGFYALDVVRKSGGAIGSVTDDEIVEGIRLLARTEGIFAETAGGTTIATLVKLAASGVVRPDERVVAYITGHGLKTIEAVSAVAQPTATIAPTLDAFNAAVGLPS</sequence>
<dbReference type="Pfam" id="PF00291">
    <property type="entry name" value="PALP"/>
    <property type="match status" value="1"/>
</dbReference>
<keyword evidence="8" id="KW-0028">Amino-acid biosynthesis</keyword>
<comment type="pathway">
    <text evidence="8">Amino-acid biosynthesis; L-threonine biosynthesis; L-threonine from L-aspartate: step 5/5.</text>
</comment>
<keyword evidence="8" id="KW-0791">Threonine biosynthesis</keyword>
<dbReference type="GO" id="GO:0003941">
    <property type="term" value="F:L-serine ammonia-lyase activity"/>
    <property type="evidence" value="ECO:0007669"/>
    <property type="project" value="TreeGrafter"/>
</dbReference>
<dbReference type="SUPFAM" id="SSF53686">
    <property type="entry name" value="Tryptophan synthase beta subunit-like PLP-dependent enzymes"/>
    <property type="match status" value="1"/>
</dbReference>
<dbReference type="PIRSF" id="PIRSF038945">
    <property type="entry name" value="Thr_synthase"/>
    <property type="match status" value="1"/>
</dbReference>
<evidence type="ECO:0000256" key="1">
    <source>
        <dbReference type="ARBA" id="ARBA00001933"/>
    </source>
</evidence>
<keyword evidence="4 8" id="KW-0663">Pyridoxal phosphate</keyword>
<protein>
    <recommendedName>
        <fullName evidence="3 7">Threonine synthase</fullName>
        <ecNumber evidence="7 8">4.2.3.1</ecNumber>
    </recommendedName>
</protein>
<dbReference type="AlphaFoldDB" id="A0A6J4IML4"/>
<comment type="catalytic activity">
    <reaction evidence="6 8">
        <text>O-phospho-L-homoserine + H2O = L-threonine + phosphate</text>
        <dbReference type="Rhea" id="RHEA:10840"/>
        <dbReference type="ChEBI" id="CHEBI:15377"/>
        <dbReference type="ChEBI" id="CHEBI:43474"/>
        <dbReference type="ChEBI" id="CHEBI:57590"/>
        <dbReference type="ChEBI" id="CHEBI:57926"/>
        <dbReference type="EC" id="4.2.3.1"/>
    </reaction>
</comment>
<evidence type="ECO:0000256" key="8">
    <source>
        <dbReference type="PIRNR" id="PIRNR038945"/>
    </source>
</evidence>
<gene>
    <name evidence="12" type="ORF">AVDCRST_MAG50-2666</name>
</gene>
<dbReference type="CDD" id="cd01563">
    <property type="entry name" value="Thr-synth_1"/>
    <property type="match status" value="1"/>
</dbReference>
<dbReference type="Gene3D" id="3.40.50.1100">
    <property type="match status" value="2"/>
</dbReference>
<name>A0A6J4IML4_9ACTN</name>
<evidence type="ECO:0000256" key="2">
    <source>
        <dbReference type="ARBA" id="ARBA00005517"/>
    </source>
</evidence>
<dbReference type="GO" id="GO:0009088">
    <property type="term" value="P:threonine biosynthetic process"/>
    <property type="evidence" value="ECO:0007669"/>
    <property type="project" value="UniProtKB-UniRule"/>
</dbReference>
<dbReference type="PANTHER" id="PTHR48078:SF6">
    <property type="entry name" value="L-THREONINE DEHYDRATASE CATABOLIC TDCB"/>
    <property type="match status" value="1"/>
</dbReference>
<evidence type="ECO:0000259" key="11">
    <source>
        <dbReference type="Pfam" id="PF00291"/>
    </source>
</evidence>
<comment type="cofactor">
    <cofactor evidence="1 8 9">
        <name>pyridoxal 5'-phosphate</name>
        <dbReference type="ChEBI" id="CHEBI:597326"/>
    </cofactor>
</comment>
<dbReference type="UniPathway" id="UPA00050">
    <property type="reaction ID" value="UER00065"/>
</dbReference>
<dbReference type="NCBIfam" id="NF006050">
    <property type="entry name" value="PRK08197.1"/>
    <property type="match status" value="1"/>
</dbReference>
<dbReference type="InterPro" id="IPR004450">
    <property type="entry name" value="Thr_synthase-like"/>
</dbReference>
<evidence type="ECO:0000256" key="10">
    <source>
        <dbReference type="PIRSR" id="PIRSR038945-2"/>
    </source>
</evidence>
<accession>A0A6J4IML4</accession>
<evidence type="ECO:0000256" key="5">
    <source>
        <dbReference type="ARBA" id="ARBA00023239"/>
    </source>
</evidence>
<dbReference type="InterPro" id="IPR050147">
    <property type="entry name" value="Ser/Thr_Dehydratase"/>
</dbReference>
<dbReference type="EMBL" id="CADCTF010000122">
    <property type="protein sequence ID" value="CAA9257162.1"/>
    <property type="molecule type" value="Genomic_DNA"/>
</dbReference>
<dbReference type="InterPro" id="IPR036052">
    <property type="entry name" value="TrpB-like_PALP_sf"/>
</dbReference>
<evidence type="ECO:0000313" key="12">
    <source>
        <dbReference type="EMBL" id="CAA9257162.1"/>
    </source>
</evidence>
<comment type="similarity">
    <text evidence="2 8">Belongs to the threonine synthase family.</text>
</comment>
<dbReference type="InterPro" id="IPR026260">
    <property type="entry name" value="Thr_Synthase_bac/arc"/>
</dbReference>
<dbReference type="GO" id="GO:0006567">
    <property type="term" value="P:L-threonine catabolic process"/>
    <property type="evidence" value="ECO:0007669"/>
    <property type="project" value="TreeGrafter"/>
</dbReference>
<evidence type="ECO:0000256" key="4">
    <source>
        <dbReference type="ARBA" id="ARBA00022898"/>
    </source>
</evidence>
<dbReference type="NCBIfam" id="TIGR00260">
    <property type="entry name" value="thrC"/>
    <property type="match status" value="1"/>
</dbReference>
<evidence type="ECO:0000256" key="9">
    <source>
        <dbReference type="PIRSR" id="PIRSR038945-1"/>
    </source>
</evidence>
<dbReference type="EC" id="4.2.3.1" evidence="7 8"/>
<dbReference type="GO" id="GO:0004795">
    <property type="term" value="F:threonine synthase activity"/>
    <property type="evidence" value="ECO:0007669"/>
    <property type="project" value="UniProtKB-UniRule"/>
</dbReference>
<keyword evidence="5 8" id="KW-0456">Lyase</keyword>
<reference evidence="12" key="1">
    <citation type="submission" date="2020-02" db="EMBL/GenBank/DDBJ databases">
        <authorList>
            <person name="Meier V. D."/>
        </authorList>
    </citation>
    <scope>NUCLEOTIDE SEQUENCE</scope>
    <source>
        <strain evidence="12">AVDCRST_MAG50</strain>
    </source>
</reference>
<organism evidence="12">
    <name type="scientific">uncultured Acidimicrobiales bacterium</name>
    <dbReference type="NCBI Taxonomy" id="310071"/>
    <lineage>
        <taxon>Bacteria</taxon>
        <taxon>Bacillati</taxon>
        <taxon>Actinomycetota</taxon>
        <taxon>Acidimicrobiia</taxon>
        <taxon>Acidimicrobiales</taxon>
        <taxon>environmental samples</taxon>
    </lineage>
</organism>
<feature type="domain" description="Tryptophan synthase beta chain-like PALP" evidence="11">
    <location>
        <begin position="72"/>
        <end position="377"/>
    </location>
</feature>
<evidence type="ECO:0000256" key="3">
    <source>
        <dbReference type="ARBA" id="ARBA00018679"/>
    </source>
</evidence>
<feature type="modified residue" description="N6-(pyridoxal phosphate)lysine" evidence="10">
    <location>
        <position position="109"/>
    </location>
</feature>
<evidence type="ECO:0000256" key="6">
    <source>
        <dbReference type="ARBA" id="ARBA00049144"/>
    </source>
</evidence>
<dbReference type="GO" id="GO:0009097">
    <property type="term" value="P:isoleucine biosynthetic process"/>
    <property type="evidence" value="ECO:0007669"/>
    <property type="project" value="TreeGrafter"/>
</dbReference>
<dbReference type="InterPro" id="IPR001926">
    <property type="entry name" value="TrpB-like_PALP"/>
</dbReference>
<evidence type="ECO:0000256" key="7">
    <source>
        <dbReference type="NCBIfam" id="TIGR00260"/>
    </source>
</evidence>
<comment type="function">
    <text evidence="8">Catalyzes the gamma-elimination of phosphate from L-phosphohomoserine and the beta-addition of water to produce L-threonine.</text>
</comment>